<evidence type="ECO:0000313" key="2">
    <source>
        <dbReference type="EMBL" id="MDT0441710.1"/>
    </source>
</evidence>
<gene>
    <name evidence="2" type="ORF">RM779_03725</name>
</gene>
<keyword evidence="1" id="KW-0175">Coiled coil</keyword>
<reference evidence="3" key="1">
    <citation type="submission" date="2023-07" db="EMBL/GenBank/DDBJ databases">
        <title>30 novel species of actinomycetes from the DSMZ collection.</title>
        <authorList>
            <person name="Nouioui I."/>
        </authorList>
    </citation>
    <scope>NUCLEOTIDE SEQUENCE [LARGE SCALE GENOMIC DNA]</scope>
    <source>
        <strain evidence="3">DSM 41886</strain>
    </source>
</reference>
<protein>
    <submittedName>
        <fullName evidence="2">Uncharacterized protein</fullName>
    </submittedName>
</protein>
<name>A0ABU2S0V1_9ACTN</name>
<sequence>MPPEPAELLHFTRDDVEAATEGGKKPWTRQTEFANEINAEDIAAAAAAYGRAAAEARGAQDLAVRATELAARGGELDGTALVDGEARIDATRGGLQDGGADIDAVVGHLVYAMNLALATEDDVRGLIHNPQGLDTRYGDHLRAATDEWNGWVQALNEAQAAQSDVMEGFGIWLTGEPVPLSLTHPVTHETRLATLTSAGWELPQDLAGQIRDKYLRLAATDAAATADDIEAEIERYRRRLTERADELGRLGHDVSAGPLGLWNSPGEGRTDLTRQDNDFYAQQNHKGQRKSHLNADGDLVPANPTGAAGIVDHVVGKGPIKSDSPFTSLSREGAAAKDFGNSYIRVDLPALEQDIAAGRVQGVEIYSPEEVQAEIQASADSIAGRPVDVTVSPHASRAEIDELARSYGLSEDATSQIRQRIIDMKNTQRDEEWLIRGTVPNEYVDGPFGN</sequence>
<organism evidence="2 3">
    <name type="scientific">Streptomyces johnsoniae</name>
    <dbReference type="NCBI Taxonomy" id="3075532"/>
    <lineage>
        <taxon>Bacteria</taxon>
        <taxon>Bacillati</taxon>
        <taxon>Actinomycetota</taxon>
        <taxon>Actinomycetes</taxon>
        <taxon>Kitasatosporales</taxon>
        <taxon>Streptomycetaceae</taxon>
        <taxon>Streptomyces</taxon>
    </lineage>
</organism>
<dbReference type="RefSeq" id="WP_311615740.1">
    <property type="nucleotide sequence ID" value="NZ_JAVREV010000002.1"/>
</dbReference>
<accession>A0ABU2S0V1</accession>
<keyword evidence="3" id="KW-1185">Reference proteome</keyword>
<comment type="caution">
    <text evidence="2">The sequence shown here is derived from an EMBL/GenBank/DDBJ whole genome shotgun (WGS) entry which is preliminary data.</text>
</comment>
<dbReference type="EMBL" id="JAVREV010000002">
    <property type="protein sequence ID" value="MDT0441710.1"/>
    <property type="molecule type" value="Genomic_DNA"/>
</dbReference>
<dbReference type="Proteomes" id="UP001183615">
    <property type="component" value="Unassembled WGS sequence"/>
</dbReference>
<evidence type="ECO:0000256" key="1">
    <source>
        <dbReference type="SAM" id="Coils"/>
    </source>
</evidence>
<feature type="coiled-coil region" evidence="1">
    <location>
        <begin position="219"/>
        <end position="246"/>
    </location>
</feature>
<evidence type="ECO:0000313" key="3">
    <source>
        <dbReference type="Proteomes" id="UP001183615"/>
    </source>
</evidence>
<proteinExistence type="predicted"/>